<dbReference type="HOGENOM" id="CLU_067020_0_0_2"/>
<evidence type="ECO:0000313" key="2">
    <source>
        <dbReference type="Proteomes" id="UP000001979"/>
    </source>
</evidence>
<dbReference type="KEGG" id="mbu:Mbur_0978"/>
<keyword evidence="2" id="KW-1185">Reference proteome</keyword>
<protein>
    <submittedName>
        <fullName evidence="1">Uncharacterized protein</fullName>
    </submittedName>
</protein>
<organism evidence="1 2">
    <name type="scientific">Methanococcoides burtonii (strain DSM 6242 / NBRC 107633 / OCM 468 / ACE-M)</name>
    <dbReference type="NCBI Taxonomy" id="259564"/>
    <lineage>
        <taxon>Archaea</taxon>
        <taxon>Methanobacteriati</taxon>
        <taxon>Methanobacteriota</taxon>
        <taxon>Stenosarchaea group</taxon>
        <taxon>Methanomicrobia</taxon>
        <taxon>Methanosarcinales</taxon>
        <taxon>Methanosarcinaceae</taxon>
        <taxon>Methanococcoides</taxon>
    </lineage>
</organism>
<name>Q12XA8_METBU</name>
<gene>
    <name evidence="1" type="ordered locus">Mbur_0978</name>
</gene>
<evidence type="ECO:0000313" key="1">
    <source>
        <dbReference type="EMBL" id="ABE51918.1"/>
    </source>
</evidence>
<reference evidence="2" key="1">
    <citation type="journal article" date="2009" name="ISME J.">
        <title>The genome sequence of the psychrophilic archaeon, Methanococcoides burtonii: the role of genome evolution in cold adaptation.</title>
        <authorList>
            <person name="Allen M.A."/>
            <person name="Lauro F.M."/>
            <person name="Williams T.J."/>
            <person name="Burg D."/>
            <person name="Siddiqui K.S."/>
            <person name="De Francisci D."/>
            <person name="Chong K.W."/>
            <person name="Pilak O."/>
            <person name="Chew H.H."/>
            <person name="De Maere M.Z."/>
            <person name="Ting L."/>
            <person name="Katrib M."/>
            <person name="Ng C."/>
            <person name="Sowers K.R."/>
            <person name="Galperin M.Y."/>
            <person name="Anderson I.J."/>
            <person name="Ivanova N."/>
            <person name="Dalin E."/>
            <person name="Martinez M."/>
            <person name="Lapidus A."/>
            <person name="Hauser L."/>
            <person name="Land M."/>
            <person name="Thomas T."/>
            <person name="Cavicchioli R."/>
        </authorList>
    </citation>
    <scope>NUCLEOTIDE SEQUENCE [LARGE SCALE GENOMIC DNA]</scope>
    <source>
        <strain evidence="2">DSM 6242 / NBRC 107633 / OCM 468 / ACE-M</strain>
    </source>
</reference>
<accession>Q12XA8</accession>
<dbReference type="STRING" id="259564.Mbur_0978"/>
<dbReference type="AlphaFoldDB" id="Q12XA8"/>
<dbReference type="EMBL" id="CP000300">
    <property type="protein sequence ID" value="ABE51918.1"/>
    <property type="molecule type" value="Genomic_DNA"/>
</dbReference>
<proteinExistence type="predicted"/>
<dbReference type="Proteomes" id="UP000001979">
    <property type="component" value="Chromosome"/>
</dbReference>
<sequence>MRVNMRIKYIFLFIILIVVLGIYSTETLEKKGLQEQKAMKIKNLEELEHIQNLQSKSNRILMVDQEVNELVAGKSHFKLIELIHNESYVETTYVVSNNPENTSESLSDIMAEGDTYIFCINISNESVTVVGNAEDDYLGIDSWSLAIKEDVSTENSDFFINSLLSMKSFAAPFLSVSQEWLYHFRIEGEESIKSKSGLSANKRDTFNYYLEITDFLNDGGFHLSHDPSTNPFYVSSNDVNNNLISYDSEQRNGVQSATIICPQKTNLSVDYSYKLELRAQPKQTVVFDVDLDFQKCNDIKCTSLAAQGWRVIFFSPPHPDELSEDELKSYGIEDKYGRKYHTPVITIVEKGDWLENVSGNYSGKGS</sequence>